<dbReference type="AlphaFoldDB" id="A0A5B8M7C6"/>
<feature type="domain" description="Dienelactone hydrolase" evidence="2">
    <location>
        <begin position="38"/>
        <end position="250"/>
    </location>
</feature>
<evidence type="ECO:0000313" key="4">
    <source>
        <dbReference type="Proteomes" id="UP000320216"/>
    </source>
</evidence>
<dbReference type="RefSeq" id="WP_146321938.1">
    <property type="nucleotide sequence ID" value="NZ_CP042305.1"/>
</dbReference>
<dbReference type="EMBL" id="CP042305">
    <property type="protein sequence ID" value="QDZ15904.1"/>
    <property type="molecule type" value="Genomic_DNA"/>
</dbReference>
<dbReference type="InterPro" id="IPR050261">
    <property type="entry name" value="FrsA_esterase"/>
</dbReference>
<sequence length="252" mass="27164">MTDLPATHEELLATIPIADGAKLEASAISYGHDGTELEGYVAHDAAANEPRPGILIVHDWLGVGPNVEMRAQMLARLGYVAFAADIYGADVRPSHDEASALASHYYSDLPLLRARVQAAYDTLVELPQVDETRIAVIGYCFGGSAALEFARTGADIRGVVSFHGRLLTHDPSDADAIRAKLLILTGGSDPAVPDDAVHAFQDELRAVPNLDWQVTTYSGAPHAFTVLGDRFRPVADARAWQAQLDFFDEIFA</sequence>
<dbReference type="KEGG" id="huw:FPZ11_14975"/>
<dbReference type="SUPFAM" id="SSF53474">
    <property type="entry name" value="alpha/beta-Hydrolases"/>
    <property type="match status" value="1"/>
</dbReference>
<dbReference type="PANTHER" id="PTHR22946">
    <property type="entry name" value="DIENELACTONE HYDROLASE DOMAIN-CONTAINING PROTEIN-RELATED"/>
    <property type="match status" value="1"/>
</dbReference>
<dbReference type="Gene3D" id="3.40.50.1820">
    <property type="entry name" value="alpha/beta hydrolase"/>
    <property type="match status" value="1"/>
</dbReference>
<keyword evidence="3" id="KW-0378">Hydrolase</keyword>
<name>A0A5B8M7C6_9MICO</name>
<evidence type="ECO:0000259" key="2">
    <source>
        <dbReference type="Pfam" id="PF01738"/>
    </source>
</evidence>
<reference evidence="3 4" key="1">
    <citation type="submission" date="2019-07" db="EMBL/GenBank/DDBJ databases">
        <title>Full genome sequence of Humibacter sp. WJ7-1.</title>
        <authorList>
            <person name="Im W.-T."/>
        </authorList>
    </citation>
    <scope>NUCLEOTIDE SEQUENCE [LARGE SCALE GENOMIC DNA]</scope>
    <source>
        <strain evidence="3 4">WJ7-1</strain>
    </source>
</reference>
<dbReference type="GO" id="GO:0016787">
    <property type="term" value="F:hydrolase activity"/>
    <property type="evidence" value="ECO:0007669"/>
    <property type="project" value="UniProtKB-KW"/>
</dbReference>
<dbReference type="PANTHER" id="PTHR22946:SF0">
    <property type="entry name" value="DIENELACTONE HYDROLASE DOMAIN-CONTAINING PROTEIN"/>
    <property type="match status" value="1"/>
</dbReference>
<dbReference type="OrthoDB" id="3208682at2"/>
<accession>A0A5B8M7C6</accession>
<evidence type="ECO:0000313" key="3">
    <source>
        <dbReference type="EMBL" id="QDZ15904.1"/>
    </source>
</evidence>
<organism evidence="3 4">
    <name type="scientific">Humibacter ginsenosidimutans</name>
    <dbReference type="NCBI Taxonomy" id="2599293"/>
    <lineage>
        <taxon>Bacteria</taxon>
        <taxon>Bacillati</taxon>
        <taxon>Actinomycetota</taxon>
        <taxon>Actinomycetes</taxon>
        <taxon>Micrococcales</taxon>
        <taxon>Microbacteriaceae</taxon>
        <taxon>Humibacter</taxon>
    </lineage>
</organism>
<dbReference type="InterPro" id="IPR002925">
    <property type="entry name" value="Dienelactn_hydro"/>
</dbReference>
<dbReference type="InterPro" id="IPR029058">
    <property type="entry name" value="AB_hydrolase_fold"/>
</dbReference>
<protein>
    <submittedName>
        <fullName evidence="3">Dienelactone hydrolase family protein</fullName>
    </submittedName>
</protein>
<dbReference type="Pfam" id="PF01738">
    <property type="entry name" value="DLH"/>
    <property type="match status" value="1"/>
</dbReference>
<keyword evidence="4" id="KW-1185">Reference proteome</keyword>
<dbReference type="Proteomes" id="UP000320216">
    <property type="component" value="Chromosome"/>
</dbReference>
<evidence type="ECO:0000256" key="1">
    <source>
        <dbReference type="ARBA" id="ARBA00008645"/>
    </source>
</evidence>
<comment type="similarity">
    <text evidence="1">Belongs to the AB hydrolase superfamily.</text>
</comment>
<gene>
    <name evidence="3" type="ORF">FPZ11_14975</name>
</gene>
<proteinExistence type="inferred from homology"/>